<protein>
    <submittedName>
        <fullName evidence="1">Uncharacterized protein</fullName>
    </submittedName>
</protein>
<gene>
    <name evidence="1" type="ORF">AVDCRST_MAG92-2165</name>
</gene>
<reference evidence="1" key="1">
    <citation type="submission" date="2020-02" db="EMBL/GenBank/DDBJ databases">
        <authorList>
            <person name="Meier V. D."/>
        </authorList>
    </citation>
    <scope>NUCLEOTIDE SEQUENCE</scope>
    <source>
        <strain evidence="1">AVDCRST_MAG92</strain>
    </source>
</reference>
<organism evidence="1">
    <name type="scientific">uncultured Coleofasciculus sp</name>
    <dbReference type="NCBI Taxonomy" id="1267456"/>
    <lineage>
        <taxon>Bacteria</taxon>
        <taxon>Bacillati</taxon>
        <taxon>Cyanobacteriota</taxon>
        <taxon>Cyanophyceae</taxon>
        <taxon>Coleofasciculales</taxon>
        <taxon>Coleofasciculaceae</taxon>
        <taxon>Coleofasciculus</taxon>
        <taxon>environmental samples</taxon>
    </lineage>
</organism>
<name>A0A6J4IJG4_9CYAN</name>
<accession>A0A6J4IJG4</accession>
<dbReference type="AlphaFoldDB" id="A0A6J4IJG4"/>
<sequence length="72" mass="7915">MSPPVLLLPGAISDLFAYASTSGTLTLADRYGLMAALLEDSLTEEERMAIDRLLRSLYRGRMKIINELSVLA</sequence>
<evidence type="ECO:0000313" key="1">
    <source>
        <dbReference type="EMBL" id="CAA9254495.1"/>
    </source>
</evidence>
<proteinExistence type="predicted"/>
<dbReference type="EMBL" id="CADCTM010000325">
    <property type="protein sequence ID" value="CAA9254495.1"/>
    <property type="molecule type" value="Genomic_DNA"/>
</dbReference>